<keyword evidence="4" id="KW-1185">Reference proteome</keyword>
<evidence type="ECO:0000256" key="1">
    <source>
        <dbReference type="SAM" id="MobiDB-lite"/>
    </source>
</evidence>
<dbReference type="Proteomes" id="UP000191500">
    <property type="component" value="Unassembled WGS sequence"/>
</dbReference>
<dbReference type="AlphaFoldDB" id="A0A1V6UHJ5"/>
<feature type="region of interest" description="Disordered" evidence="1">
    <location>
        <begin position="74"/>
        <end position="96"/>
    </location>
</feature>
<reference evidence="4" key="1">
    <citation type="journal article" date="2017" name="Nat. Microbiol.">
        <title>Global analysis of biosynthetic gene clusters reveals vast potential of secondary metabolite production in Penicillium species.</title>
        <authorList>
            <person name="Nielsen J.C."/>
            <person name="Grijseels S."/>
            <person name="Prigent S."/>
            <person name="Ji B."/>
            <person name="Dainat J."/>
            <person name="Nielsen K.F."/>
            <person name="Frisvad J.C."/>
            <person name="Workman M."/>
            <person name="Nielsen J."/>
        </authorList>
    </citation>
    <scope>NUCLEOTIDE SEQUENCE [LARGE SCALE GENOMIC DNA]</scope>
    <source>
        <strain evidence="4">IBT 31321</strain>
    </source>
</reference>
<feature type="compositionally biased region" description="Basic and acidic residues" evidence="1">
    <location>
        <begin position="78"/>
        <end position="90"/>
    </location>
</feature>
<feature type="signal peptide" evidence="2">
    <location>
        <begin position="1"/>
        <end position="20"/>
    </location>
</feature>
<comment type="caution">
    <text evidence="3">The sequence shown here is derived from an EMBL/GenBank/DDBJ whole genome shotgun (WGS) entry which is preliminary data.</text>
</comment>
<organism evidence="3 4">
    <name type="scientific">Penicillium coprophilum</name>
    <dbReference type="NCBI Taxonomy" id="36646"/>
    <lineage>
        <taxon>Eukaryota</taxon>
        <taxon>Fungi</taxon>
        <taxon>Dikarya</taxon>
        <taxon>Ascomycota</taxon>
        <taxon>Pezizomycotina</taxon>
        <taxon>Eurotiomycetes</taxon>
        <taxon>Eurotiomycetidae</taxon>
        <taxon>Eurotiales</taxon>
        <taxon>Aspergillaceae</taxon>
        <taxon>Penicillium</taxon>
    </lineage>
</organism>
<evidence type="ECO:0000256" key="2">
    <source>
        <dbReference type="SAM" id="SignalP"/>
    </source>
</evidence>
<evidence type="ECO:0000313" key="4">
    <source>
        <dbReference type="Proteomes" id="UP000191500"/>
    </source>
</evidence>
<accession>A0A1V6UHJ5</accession>
<name>A0A1V6UHJ5_9EURO</name>
<gene>
    <name evidence="3" type="ORF">PENCOP_c009G01038</name>
</gene>
<evidence type="ECO:0000313" key="3">
    <source>
        <dbReference type="EMBL" id="OQE37897.1"/>
    </source>
</evidence>
<feature type="chain" id="PRO_5013116686" evidence="2">
    <location>
        <begin position="21"/>
        <end position="96"/>
    </location>
</feature>
<keyword evidence="2" id="KW-0732">Signal</keyword>
<protein>
    <submittedName>
        <fullName evidence="3">Uncharacterized protein</fullName>
    </submittedName>
</protein>
<sequence length="96" mass="10003">MRFYSLTFILVAASASLGLAAPLDMSNAKTLSTDSLDAVEWTCDKDWNVCGVCNGSSCKIAGINTDCKHGSCGGPKGGDGKHCGWKHGGDTHCPPR</sequence>
<dbReference type="EMBL" id="MDDG01000009">
    <property type="protein sequence ID" value="OQE37897.1"/>
    <property type="molecule type" value="Genomic_DNA"/>
</dbReference>
<proteinExistence type="predicted"/>